<proteinExistence type="predicted"/>
<sequence>MYSKKLILDSLALEIALKKFNIEAVPRSIA</sequence>
<evidence type="ECO:0000313" key="1">
    <source>
        <dbReference type="EMBL" id="ADB57150.1"/>
    </source>
</evidence>
<dbReference type="Proteomes" id="UP000001901">
    <property type="component" value="Chromosome"/>
</dbReference>
<reference evidence="1 2" key="1">
    <citation type="journal article" date="2010" name="Stand. Genomic Sci.">
        <title>Complete genome sequence of Archaeoglobus profundus type strain (AV18).</title>
        <authorList>
            <person name="von Jan M."/>
            <person name="Lapidus A."/>
            <person name="Del Rio T.G."/>
            <person name="Copeland A."/>
            <person name="Tice H."/>
            <person name="Cheng J.F."/>
            <person name="Lucas S."/>
            <person name="Chen F."/>
            <person name="Nolan M."/>
            <person name="Goodwin L."/>
            <person name="Han C."/>
            <person name="Pitluck S."/>
            <person name="Liolios K."/>
            <person name="Ivanova N."/>
            <person name="Mavromatis K."/>
            <person name="Ovchinnikova G."/>
            <person name="Chertkov O."/>
            <person name="Pati A."/>
            <person name="Chen A."/>
            <person name="Palaniappan K."/>
            <person name="Land M."/>
            <person name="Hauser L."/>
            <person name="Chang Y.J."/>
            <person name="Jeffries C.D."/>
            <person name="Saunders E."/>
            <person name="Brettin T."/>
            <person name="Detter J.C."/>
            <person name="Chain P."/>
            <person name="Eichinger K."/>
            <person name="Huber H."/>
            <person name="Spring S."/>
            <person name="Rohde M."/>
            <person name="Goker M."/>
            <person name="Wirth R."/>
            <person name="Woyke T."/>
            <person name="Bristow J."/>
            <person name="Eisen J.A."/>
            <person name="Markowitz V."/>
            <person name="Hugenholtz P."/>
            <person name="Kyrpides N.C."/>
            <person name="Klenk H.P."/>
        </authorList>
    </citation>
    <scope>NUCLEOTIDE SEQUENCE [LARGE SCALE GENOMIC DNA]</scope>
    <source>
        <strain evidence="2">DSM 5631 / JCM 9629 / NBRC 100127 / Av18</strain>
    </source>
</reference>
<dbReference type="HOGENOM" id="CLU_3401495_0_0_2"/>
<dbReference type="EMBL" id="CP001857">
    <property type="protein sequence ID" value="ADB57150.1"/>
    <property type="molecule type" value="Genomic_DNA"/>
</dbReference>
<dbReference type="KEGG" id="apo:Arcpr_0074"/>
<keyword evidence="2" id="KW-1185">Reference proteome</keyword>
<dbReference type="AlphaFoldDB" id="D2RFS5"/>
<dbReference type="PaxDb" id="572546-Arcpr_0074"/>
<protein>
    <submittedName>
        <fullName evidence="1">Uncharacterized protein</fullName>
    </submittedName>
</protein>
<evidence type="ECO:0000313" key="2">
    <source>
        <dbReference type="Proteomes" id="UP000001901"/>
    </source>
</evidence>
<organism evidence="1 2">
    <name type="scientific">Archaeoglobus profundus (strain DSM 5631 / JCM 9629 / NBRC 100127 / Av18)</name>
    <dbReference type="NCBI Taxonomy" id="572546"/>
    <lineage>
        <taxon>Archaea</taxon>
        <taxon>Methanobacteriati</taxon>
        <taxon>Methanobacteriota</taxon>
        <taxon>Archaeoglobi</taxon>
        <taxon>Archaeoglobales</taxon>
        <taxon>Archaeoglobaceae</taxon>
        <taxon>Archaeoglobus</taxon>
    </lineage>
</organism>
<name>D2RFS5_ARCPA</name>
<gene>
    <name evidence="1" type="ordered locus">Arcpr_0074</name>
</gene>
<accession>D2RFS5</accession>